<feature type="compositionally biased region" description="Acidic residues" evidence="1">
    <location>
        <begin position="21"/>
        <end position="65"/>
    </location>
</feature>
<feature type="region of interest" description="Disordered" evidence="1">
    <location>
        <begin position="1"/>
        <end position="104"/>
    </location>
</feature>
<reference evidence="2" key="1">
    <citation type="journal article" date="2021" name="Proc. Natl. Acad. Sci. U.S.A.">
        <title>A Catalog of Tens of Thousands of Viruses from Human Metagenomes Reveals Hidden Associations with Chronic Diseases.</title>
        <authorList>
            <person name="Tisza M.J."/>
            <person name="Buck C.B."/>
        </authorList>
    </citation>
    <scope>NUCLEOTIDE SEQUENCE</scope>
    <source>
        <strain evidence="2">CtgXL3</strain>
    </source>
</reference>
<dbReference type="EMBL" id="BK015712">
    <property type="protein sequence ID" value="DAE21542.1"/>
    <property type="molecule type" value="Genomic_DNA"/>
</dbReference>
<organism evidence="2">
    <name type="scientific">Myoviridae sp. ctgXL3</name>
    <dbReference type="NCBI Taxonomy" id="2826681"/>
    <lineage>
        <taxon>Viruses</taxon>
        <taxon>Duplodnaviria</taxon>
        <taxon>Heunggongvirae</taxon>
        <taxon>Uroviricota</taxon>
        <taxon>Caudoviricetes</taxon>
    </lineage>
</organism>
<protein>
    <submittedName>
        <fullName evidence="2">Uncharacterized protein</fullName>
    </submittedName>
</protein>
<evidence type="ECO:0000313" key="2">
    <source>
        <dbReference type="EMBL" id="DAE21542.1"/>
    </source>
</evidence>
<proteinExistence type="predicted"/>
<evidence type="ECO:0000256" key="1">
    <source>
        <dbReference type="SAM" id="MobiDB-lite"/>
    </source>
</evidence>
<feature type="compositionally biased region" description="Acidic residues" evidence="1">
    <location>
        <begin position="77"/>
        <end position="89"/>
    </location>
</feature>
<sequence>MAKPPRRKVPAPNTNTTGEAYVDDTELEDGADNVEDTITEGFSEDTAEDGEVAPAVEDIEDETEAETGVTFNYPTMEEMDEEEDEDTETEASVHFVGSTPKKDTPDALVKVRISCHKQFVVGGERYDMYPGKTYLVPKNVKDVLRENDLLRPL</sequence>
<name>A0A8S5QQP8_9CAUD</name>
<accession>A0A8S5QQP8</accession>